<organism evidence="1 2">
    <name type="scientific">Citrus sinensis</name>
    <name type="common">Sweet orange</name>
    <name type="synonym">Citrus aurantium var. sinensis</name>
    <dbReference type="NCBI Taxonomy" id="2711"/>
    <lineage>
        <taxon>Eukaryota</taxon>
        <taxon>Viridiplantae</taxon>
        <taxon>Streptophyta</taxon>
        <taxon>Embryophyta</taxon>
        <taxon>Tracheophyta</taxon>
        <taxon>Spermatophyta</taxon>
        <taxon>Magnoliopsida</taxon>
        <taxon>eudicotyledons</taxon>
        <taxon>Gunneridae</taxon>
        <taxon>Pentapetalae</taxon>
        <taxon>rosids</taxon>
        <taxon>malvids</taxon>
        <taxon>Sapindales</taxon>
        <taxon>Rutaceae</taxon>
        <taxon>Aurantioideae</taxon>
        <taxon>Citrus</taxon>
    </lineage>
</organism>
<evidence type="ECO:0000313" key="1">
    <source>
        <dbReference type="EMBL" id="KAH9755990.1"/>
    </source>
</evidence>
<gene>
    <name evidence="1" type="ORF">KPL71_015964</name>
</gene>
<accession>A0ACB8KNG0</accession>
<sequence length="1383" mass="151901">MAAVSRDQALSLLAAANNHGDLAVKLSSLKQVRGILSSADPSLAAELFPYLVELQSSPESLVRKSLIETIEDIGLKAMEHSSILMPVLLAFLRDGDSGVAGKSIVCGTNFFCRVLEEITMQFRWHGKVERWLEELWTWMVRFKDAVFAIALEPGLVGTKLLALKFLETHVLLFTSDSNDFENFTKEGSKQTFNISWLSGGHPFLDPVSLTSEANRMLGTLMDLLQSACNLPGSVIITVVNCYNGEKLLEVLEGIGSKDAIGRKRPLHHNTILSALLDFNPNFETGRGCHAASVQYSLRTAFLGFLRCTNPTILESRDRLLKALRAINAGDTADQVVRQVDKMIRNSERARENRVDRVNDQPSTQLPLLRDLLKKRSMPQDNEERNNGLDVASKRVRYGPNNHLAMSAQMNESWQDSVSVNGVSPSVPLLDSDLNPVEQMIAMIAALLAEGERGAESLELLISNIHPDLLADIVISNMKHLHKTPPPLTRLGNLPVTRQIGSLSSPAQVVVLPSQINTMQSSLLTAQVQLPSSVAAISSSLSDTATGNTSATDSKRDPRRDPRRLDPRRVATPVGVPSISTTEDAGPVQSEFDDSSSITRPPSLDITTSAENLPAPLLTSAKSDDMTFESPSVCKMDQPNAEEGLSRSEEIVTLPEVCASSDHRISSRAVDEDSAVVELSDVEVYGTSTSSLVESDQHTSAVSNASAWEETCKDLPPLPLFVELTEEEQKSVRTFAVERIFESYKHLQGAECSQTRMGLLARLIAQANEDIVMMLQKYVVANYQEQKGHELVLHILYHLQSLMISSSNENSSYAAAVYEKLLLAVAKSLLDTFPASDKSFSRLLGEVPVLPDSVLQLLDDLCSSAVFDLHGKEVRDGERVTQGLGAVWSLILGRPYYRQACLDIALKSAAHSQDEIRAKAIRLVSNKLYQLSYITENIEQYATNMMLSAVNQHSSNLECSQSDSADLKAEGEVGSQETSISGSQVSEPGTFEMDSVKGGQPISHSLSTISFPEAQRLTSLFFALCTKKPRLLQLIFDKYVQAPKSVKQVFLIIAKVMLTIVVVANPARLSVHIGQFSNSQMAFHRHIPILIRALGSSCSELLHIISDPPQGSENLLTLVLQILTQETTPSSDLIATVKHLYETKLKDATILIPMLSSLTKNEVLPIFPRLVDLPLEKFQMALAHILQITDACSACFEQRTVFTQQVLAKALNQMVDQTPLPLLFMRTVIQAIDAFPTLVDFVMEILSKLVSKQVWRMPKLWVGFLKCVSQTRPHSFPVLLKLPPPQLESALNKYANLRGPLATYASQPSLKSSIPRSILAVLGLANESHMQQLHISSLNPSDTAAGNIAEATNRSGILVEGLILEKEMAVSWCPFLVRLNDLVK</sequence>
<keyword evidence="2" id="KW-1185">Reference proteome</keyword>
<name>A0ACB8KNG0_CITSI</name>
<comment type="caution">
    <text evidence="1">The sequence shown here is derived from an EMBL/GenBank/DDBJ whole genome shotgun (WGS) entry which is preliminary data.</text>
</comment>
<evidence type="ECO:0000313" key="2">
    <source>
        <dbReference type="Proteomes" id="UP000829398"/>
    </source>
</evidence>
<dbReference type="Proteomes" id="UP000829398">
    <property type="component" value="Chromosome 5"/>
</dbReference>
<dbReference type="EMBL" id="CM039174">
    <property type="protein sequence ID" value="KAH9755990.1"/>
    <property type="molecule type" value="Genomic_DNA"/>
</dbReference>
<protein>
    <submittedName>
        <fullName evidence="1">Symplekin</fullName>
    </submittedName>
</protein>
<reference evidence="2" key="1">
    <citation type="journal article" date="2023" name="Hortic. Res.">
        <title>A chromosome-level phased genome enabling allele-level studies in sweet orange: a case study on citrus Huanglongbing tolerance.</title>
        <authorList>
            <person name="Wu B."/>
            <person name="Yu Q."/>
            <person name="Deng Z."/>
            <person name="Duan Y."/>
            <person name="Luo F."/>
            <person name="Gmitter F. Jr."/>
        </authorList>
    </citation>
    <scope>NUCLEOTIDE SEQUENCE [LARGE SCALE GENOMIC DNA]</scope>
    <source>
        <strain evidence="2">cv. Valencia</strain>
    </source>
</reference>
<proteinExistence type="predicted"/>